<sequence>MTPLRSNMPAHLDRLPLVALTLVRGDRAPVLDGFEVTLVGSIGGNTLKISVSWLPMRSPLPSHLPS</sequence>
<accession>A0ABU1NL35</accession>
<keyword evidence="2" id="KW-1185">Reference proteome</keyword>
<evidence type="ECO:0008006" key="3">
    <source>
        <dbReference type="Google" id="ProtNLM"/>
    </source>
</evidence>
<organism evidence="1 2">
    <name type="scientific">Variovorax soli</name>
    <dbReference type="NCBI Taxonomy" id="376815"/>
    <lineage>
        <taxon>Bacteria</taxon>
        <taxon>Pseudomonadati</taxon>
        <taxon>Pseudomonadota</taxon>
        <taxon>Betaproteobacteria</taxon>
        <taxon>Burkholderiales</taxon>
        <taxon>Comamonadaceae</taxon>
        <taxon>Variovorax</taxon>
    </lineage>
</organism>
<dbReference type="Proteomes" id="UP001184230">
    <property type="component" value="Unassembled WGS sequence"/>
</dbReference>
<dbReference type="RefSeq" id="WP_309906671.1">
    <property type="nucleotide sequence ID" value="NZ_JAVDRF010000015.1"/>
</dbReference>
<proteinExistence type="predicted"/>
<gene>
    <name evidence="1" type="ORF">J2739_004981</name>
</gene>
<dbReference type="EMBL" id="JAVDRF010000015">
    <property type="protein sequence ID" value="MDR6539185.1"/>
    <property type="molecule type" value="Genomic_DNA"/>
</dbReference>
<evidence type="ECO:0000313" key="2">
    <source>
        <dbReference type="Proteomes" id="UP001184230"/>
    </source>
</evidence>
<name>A0ABU1NL35_9BURK</name>
<protein>
    <recommendedName>
        <fullName evidence="3">Type VI secretion system secreted protein VgrG</fullName>
    </recommendedName>
</protein>
<comment type="caution">
    <text evidence="1">The sequence shown here is derived from an EMBL/GenBank/DDBJ whole genome shotgun (WGS) entry which is preliminary data.</text>
</comment>
<evidence type="ECO:0000313" key="1">
    <source>
        <dbReference type="EMBL" id="MDR6539185.1"/>
    </source>
</evidence>
<reference evidence="1 2" key="1">
    <citation type="submission" date="2023-07" db="EMBL/GenBank/DDBJ databases">
        <title>Sorghum-associated microbial communities from plants grown in Nebraska, USA.</title>
        <authorList>
            <person name="Schachtman D."/>
        </authorList>
    </citation>
    <scope>NUCLEOTIDE SEQUENCE [LARGE SCALE GENOMIC DNA]</scope>
    <source>
        <strain evidence="1 2">DS1781</strain>
    </source>
</reference>